<gene>
    <name evidence="3" type="ORF">GCM10010145_43190</name>
</gene>
<dbReference type="AlphaFoldDB" id="A0A918BH73"/>
<sequence>MTLTRRLTAVLVGAAASAVTLTAAPASAATPAEMRAAVISLTNAERSRAGCPALQGSPALDTAAQRHAQDMADHDFFGHDGSDGSTMVSRAEAAGYTGWRALAENVAAGRPTAADVVRGWMDSPGHRANILDCSLKHIGVGYAYGAGTTYGHYWTQDFGTR</sequence>
<dbReference type="InterPro" id="IPR035940">
    <property type="entry name" value="CAP_sf"/>
</dbReference>
<feature type="signal peptide" evidence="1">
    <location>
        <begin position="1"/>
        <end position="28"/>
    </location>
</feature>
<evidence type="ECO:0000313" key="4">
    <source>
        <dbReference type="Proteomes" id="UP000620156"/>
    </source>
</evidence>
<dbReference type="RefSeq" id="WP_189218518.1">
    <property type="nucleotide sequence ID" value="NZ_BMQK01000010.1"/>
</dbReference>
<protein>
    <recommendedName>
        <fullName evidence="2">SCP domain-containing protein</fullName>
    </recommendedName>
</protein>
<feature type="domain" description="SCP" evidence="2">
    <location>
        <begin position="40"/>
        <end position="158"/>
    </location>
</feature>
<reference evidence="3" key="2">
    <citation type="submission" date="2020-09" db="EMBL/GenBank/DDBJ databases">
        <authorList>
            <person name="Sun Q."/>
            <person name="Ohkuma M."/>
        </authorList>
    </citation>
    <scope>NUCLEOTIDE SEQUENCE</scope>
    <source>
        <strain evidence="3">JCM 3131</strain>
    </source>
</reference>
<dbReference type="PANTHER" id="PTHR31157">
    <property type="entry name" value="SCP DOMAIN-CONTAINING PROTEIN"/>
    <property type="match status" value="1"/>
</dbReference>
<evidence type="ECO:0000259" key="2">
    <source>
        <dbReference type="Pfam" id="PF00188"/>
    </source>
</evidence>
<evidence type="ECO:0000256" key="1">
    <source>
        <dbReference type="SAM" id="SignalP"/>
    </source>
</evidence>
<comment type="caution">
    <text evidence="3">The sequence shown here is derived from an EMBL/GenBank/DDBJ whole genome shotgun (WGS) entry which is preliminary data.</text>
</comment>
<organism evidence="3 4">
    <name type="scientific">Streptomyces ruber</name>
    <dbReference type="NCBI Taxonomy" id="83378"/>
    <lineage>
        <taxon>Bacteria</taxon>
        <taxon>Bacillati</taxon>
        <taxon>Actinomycetota</taxon>
        <taxon>Actinomycetes</taxon>
        <taxon>Kitasatosporales</taxon>
        <taxon>Streptomycetaceae</taxon>
        <taxon>Streptomyces</taxon>
    </lineage>
</organism>
<keyword evidence="1" id="KW-0732">Signal</keyword>
<keyword evidence="4" id="KW-1185">Reference proteome</keyword>
<proteinExistence type="predicted"/>
<dbReference type="InterPro" id="IPR014044">
    <property type="entry name" value="CAP_dom"/>
</dbReference>
<dbReference type="EMBL" id="BMQK01000010">
    <property type="protein sequence ID" value="GGQ68825.1"/>
    <property type="molecule type" value="Genomic_DNA"/>
</dbReference>
<dbReference type="CDD" id="cd05379">
    <property type="entry name" value="CAP_bacterial"/>
    <property type="match status" value="1"/>
</dbReference>
<dbReference type="Proteomes" id="UP000620156">
    <property type="component" value="Unassembled WGS sequence"/>
</dbReference>
<dbReference type="PANTHER" id="PTHR31157:SF1">
    <property type="entry name" value="SCP DOMAIN-CONTAINING PROTEIN"/>
    <property type="match status" value="1"/>
</dbReference>
<accession>A0A918BH73</accession>
<dbReference type="Pfam" id="PF00188">
    <property type="entry name" value="CAP"/>
    <property type="match status" value="1"/>
</dbReference>
<evidence type="ECO:0000313" key="3">
    <source>
        <dbReference type="EMBL" id="GGQ68825.1"/>
    </source>
</evidence>
<reference evidence="3" key="1">
    <citation type="journal article" date="2014" name="Int. J. Syst. Evol. Microbiol.">
        <title>Complete genome sequence of Corynebacterium casei LMG S-19264T (=DSM 44701T), isolated from a smear-ripened cheese.</title>
        <authorList>
            <consortium name="US DOE Joint Genome Institute (JGI-PGF)"/>
            <person name="Walter F."/>
            <person name="Albersmeier A."/>
            <person name="Kalinowski J."/>
            <person name="Ruckert C."/>
        </authorList>
    </citation>
    <scope>NUCLEOTIDE SEQUENCE</scope>
    <source>
        <strain evidence="3">JCM 3131</strain>
    </source>
</reference>
<dbReference type="SUPFAM" id="SSF55797">
    <property type="entry name" value="PR-1-like"/>
    <property type="match status" value="1"/>
</dbReference>
<feature type="chain" id="PRO_5038031632" description="SCP domain-containing protein" evidence="1">
    <location>
        <begin position="29"/>
        <end position="161"/>
    </location>
</feature>
<name>A0A918BH73_9ACTN</name>
<dbReference type="Gene3D" id="3.40.33.10">
    <property type="entry name" value="CAP"/>
    <property type="match status" value="1"/>
</dbReference>